<feature type="region of interest" description="Disordered" evidence="1">
    <location>
        <begin position="257"/>
        <end position="279"/>
    </location>
</feature>
<feature type="compositionally biased region" description="Basic and acidic residues" evidence="1">
    <location>
        <begin position="185"/>
        <end position="198"/>
    </location>
</feature>
<proteinExistence type="predicted"/>
<evidence type="ECO:0000256" key="1">
    <source>
        <dbReference type="SAM" id="MobiDB-lite"/>
    </source>
</evidence>
<feature type="region of interest" description="Disordered" evidence="1">
    <location>
        <begin position="558"/>
        <end position="580"/>
    </location>
</feature>
<feature type="region of interest" description="Disordered" evidence="1">
    <location>
        <begin position="787"/>
        <end position="857"/>
    </location>
</feature>
<feature type="compositionally biased region" description="Polar residues" evidence="1">
    <location>
        <begin position="570"/>
        <end position="580"/>
    </location>
</feature>
<sequence length="857" mass="94799">MKQNLKKTCKNIPPHLSQNQKVNIRANTHAPVDSHAQNNSRQNYGCPWFVPSSASTISSAAIEKVSTDSLKADIYEKTTDVKNCSPEVQYATVSGASQSGPPAFFSPSRRKQSNFFKHLGDTIGASYPDALIEGVVAQCHFAKLNVHCFYIISLTPSSAHNIRISGSLAPNELPNQHEQGVHSGQQHDSERATPREGPKLTPMQHGCVRLGHLEPFKEGITSAFDHRCRTSEQNLALPICSILNTDVHDVGQQSSSHVMKEGVPPNRKRGRPSNNSKITHVQRSCLHSDAQLHASSVMHTPVQSLQPDAACFLSASQRHEKSIGPATRYVHQQDSIVGFNADVDTALHDAANGPSSNVVDQALRQPRKRGRPRNASTSARVCEWPDVHVASTHPIATPITEISNSHGNESRFFSFDCSLKCLLALFMDSFDCCFAHHGLGSTQPCKRARQTRQSSARCGDDHSQNIAEGSASHAPGNDSDLHATLDTTLHDTDVDPSSNIAQATLRQTRKRGRPRNAYVHATSPNPVGATITGMTNSYVAESARRPCKRARRARQCSAPCRDDHSENIGEGSTSHAPDNTSPMYDDLGDCTERCIYCNAAFWRGERLADPEIVEGLIHFLDAHNELVQIFRTARDKCAEADVPEFKIRLYSGEGPRGYEPPSSNTLGAIVFDRGPESESNYDVILEYRDGPLKRISKLHKSYMSLQFPLIFIYGQPGFHTKLMLRTANPDDEPKRVSMNAFYTYQLHPKHDSTMEENTQPLVQLPCQKKEIQQAKELYQHGLQMPDNMLIEDPKTSDQETHKDKKFKDTSKGPVKFPDKEAEQGKELHKAKLDTPEKMLIGTQESSGTTTESNKSSC</sequence>
<protein>
    <recommendedName>
        <fullName evidence="4">Helitron helicase-like domain-containing protein</fullName>
    </recommendedName>
</protein>
<feature type="region of interest" description="Disordered" evidence="1">
    <location>
        <begin position="168"/>
        <end position="202"/>
    </location>
</feature>
<feature type="compositionally biased region" description="Polar residues" evidence="1">
    <location>
        <begin position="173"/>
        <end position="184"/>
    </location>
</feature>
<feature type="compositionally biased region" description="Polar residues" evidence="1">
    <location>
        <begin position="495"/>
        <end position="506"/>
    </location>
</feature>
<dbReference type="Proteomes" id="UP000245207">
    <property type="component" value="Unassembled WGS sequence"/>
</dbReference>
<dbReference type="GO" id="GO:0003677">
    <property type="term" value="F:DNA binding"/>
    <property type="evidence" value="ECO:0007669"/>
    <property type="project" value="InterPro"/>
</dbReference>
<feature type="region of interest" description="Disordered" evidence="1">
    <location>
        <begin position="456"/>
        <end position="532"/>
    </location>
</feature>
<feature type="compositionally biased region" description="Basic and acidic residues" evidence="1">
    <location>
        <begin position="479"/>
        <end position="493"/>
    </location>
</feature>
<name>A0A2U1LU94_ARTAN</name>
<reference evidence="2 3" key="1">
    <citation type="journal article" date="2018" name="Mol. Plant">
        <title>The genome of Artemisia annua provides insight into the evolution of Asteraceae family and artemisinin biosynthesis.</title>
        <authorList>
            <person name="Shen Q."/>
            <person name="Zhang L."/>
            <person name="Liao Z."/>
            <person name="Wang S."/>
            <person name="Yan T."/>
            <person name="Shi P."/>
            <person name="Liu M."/>
            <person name="Fu X."/>
            <person name="Pan Q."/>
            <person name="Wang Y."/>
            <person name="Lv Z."/>
            <person name="Lu X."/>
            <person name="Zhang F."/>
            <person name="Jiang W."/>
            <person name="Ma Y."/>
            <person name="Chen M."/>
            <person name="Hao X."/>
            <person name="Li L."/>
            <person name="Tang Y."/>
            <person name="Lv G."/>
            <person name="Zhou Y."/>
            <person name="Sun X."/>
            <person name="Brodelius P.E."/>
            <person name="Rose J.K.C."/>
            <person name="Tang K."/>
        </authorList>
    </citation>
    <scope>NUCLEOTIDE SEQUENCE [LARGE SCALE GENOMIC DNA]</scope>
    <source>
        <strain evidence="3">cv. Huhao1</strain>
        <tissue evidence="2">Leaf</tissue>
    </source>
</reference>
<organism evidence="2 3">
    <name type="scientific">Artemisia annua</name>
    <name type="common">Sweet wormwood</name>
    <dbReference type="NCBI Taxonomy" id="35608"/>
    <lineage>
        <taxon>Eukaryota</taxon>
        <taxon>Viridiplantae</taxon>
        <taxon>Streptophyta</taxon>
        <taxon>Embryophyta</taxon>
        <taxon>Tracheophyta</taxon>
        <taxon>Spermatophyta</taxon>
        <taxon>Magnoliopsida</taxon>
        <taxon>eudicotyledons</taxon>
        <taxon>Gunneridae</taxon>
        <taxon>Pentapetalae</taxon>
        <taxon>asterids</taxon>
        <taxon>campanulids</taxon>
        <taxon>Asterales</taxon>
        <taxon>Asteraceae</taxon>
        <taxon>Asteroideae</taxon>
        <taxon>Anthemideae</taxon>
        <taxon>Artemisiinae</taxon>
        <taxon>Artemisia</taxon>
    </lineage>
</organism>
<keyword evidence="3" id="KW-1185">Reference proteome</keyword>
<comment type="caution">
    <text evidence="2">The sequence shown here is derived from an EMBL/GenBank/DDBJ whole genome shotgun (WGS) entry which is preliminary data.</text>
</comment>
<evidence type="ECO:0008006" key="4">
    <source>
        <dbReference type="Google" id="ProtNLM"/>
    </source>
</evidence>
<dbReference type="EMBL" id="PKPP01007746">
    <property type="protein sequence ID" value="PWA52557.1"/>
    <property type="molecule type" value="Genomic_DNA"/>
</dbReference>
<dbReference type="Pfam" id="PF02178">
    <property type="entry name" value="AT_hook"/>
    <property type="match status" value="3"/>
</dbReference>
<evidence type="ECO:0000313" key="3">
    <source>
        <dbReference type="Proteomes" id="UP000245207"/>
    </source>
</evidence>
<feature type="compositionally biased region" description="Low complexity" evidence="1">
    <location>
        <begin position="841"/>
        <end position="857"/>
    </location>
</feature>
<accession>A0A2U1LU94</accession>
<evidence type="ECO:0000313" key="2">
    <source>
        <dbReference type="EMBL" id="PWA52557.1"/>
    </source>
</evidence>
<dbReference type="InterPro" id="IPR017956">
    <property type="entry name" value="AT_hook_DNA-bd_motif"/>
</dbReference>
<dbReference type="AlphaFoldDB" id="A0A2U1LU94"/>
<dbReference type="PANTHER" id="PTHR45786">
    <property type="entry name" value="DNA BINDING PROTEIN-LIKE"/>
    <property type="match status" value="1"/>
</dbReference>
<feature type="compositionally biased region" description="Basic and acidic residues" evidence="1">
    <location>
        <begin position="791"/>
        <end position="836"/>
    </location>
</feature>
<dbReference type="PANTHER" id="PTHR45786:SF74">
    <property type="entry name" value="ATP-DEPENDENT DNA HELICASE"/>
    <property type="match status" value="1"/>
</dbReference>
<gene>
    <name evidence="2" type="ORF">CTI12_AA452770</name>
</gene>
<dbReference type="SMART" id="SM00384">
    <property type="entry name" value="AT_hook"/>
    <property type="match status" value="3"/>
</dbReference>